<feature type="binding site" evidence="9">
    <location>
        <position position="125"/>
    </location>
    <ligand>
        <name>NADPH</name>
        <dbReference type="ChEBI" id="CHEBI:57783"/>
    </ligand>
</feature>
<comment type="pathway">
    <text evidence="1 9">Isoprenoid biosynthesis; isopentenyl diphosphate biosynthesis via DXP pathway; isopentenyl diphosphate from 1-deoxy-D-xylulose 5-phosphate: step 1/6.</text>
</comment>
<dbReference type="InterPro" id="IPR003821">
    <property type="entry name" value="DXP_reductoisomerase"/>
</dbReference>
<evidence type="ECO:0000256" key="1">
    <source>
        <dbReference type="ARBA" id="ARBA00005094"/>
    </source>
</evidence>
<dbReference type="Gene3D" id="3.40.50.720">
    <property type="entry name" value="NAD(P)-binding Rossmann-like Domain"/>
    <property type="match status" value="1"/>
</dbReference>
<evidence type="ECO:0000313" key="13">
    <source>
        <dbReference type="EMBL" id="OGC18569.1"/>
    </source>
</evidence>
<feature type="binding site" evidence="9">
    <location>
        <position position="216"/>
    </location>
    <ligand>
        <name>1-deoxy-D-xylulose 5-phosphate</name>
        <dbReference type="ChEBI" id="CHEBI:57792"/>
    </ligand>
</feature>
<keyword evidence="9" id="KW-0460">Magnesium</keyword>
<dbReference type="GO" id="GO:0030604">
    <property type="term" value="F:1-deoxy-D-xylulose-5-phosphate reductoisomerase activity"/>
    <property type="evidence" value="ECO:0007669"/>
    <property type="project" value="UniProtKB-UniRule"/>
</dbReference>
<dbReference type="HAMAP" id="MF_00183">
    <property type="entry name" value="DXP_reductoisom"/>
    <property type="match status" value="1"/>
</dbReference>
<comment type="cofactor">
    <cofactor evidence="9">
        <name>Mg(2+)</name>
        <dbReference type="ChEBI" id="CHEBI:18420"/>
    </cofactor>
    <cofactor evidence="9">
        <name>Mn(2+)</name>
        <dbReference type="ChEBI" id="CHEBI:29035"/>
    </cofactor>
</comment>
<comment type="caution">
    <text evidence="9">Lacks conserved residue(s) required for the propagation of feature annotation.</text>
</comment>
<evidence type="ECO:0000256" key="4">
    <source>
        <dbReference type="ARBA" id="ARBA00022857"/>
    </source>
</evidence>
<feature type="binding site" evidence="9">
    <location>
        <position position="198"/>
    </location>
    <ligand>
        <name>1-deoxy-D-xylulose 5-phosphate</name>
        <dbReference type="ChEBI" id="CHEBI:57792"/>
    </ligand>
</feature>
<feature type="binding site" evidence="9">
    <location>
        <position position="11"/>
    </location>
    <ligand>
        <name>NADPH</name>
        <dbReference type="ChEBI" id="CHEBI:57783"/>
    </ligand>
</feature>
<dbReference type="Pfam" id="PF13288">
    <property type="entry name" value="DXPR_C"/>
    <property type="match status" value="1"/>
</dbReference>
<dbReference type="FunFam" id="3.40.50.720:FF:000045">
    <property type="entry name" value="1-deoxy-D-xylulose 5-phosphate reductoisomerase"/>
    <property type="match status" value="1"/>
</dbReference>
<dbReference type="PIRSF" id="PIRSF006205">
    <property type="entry name" value="Dxp_reductismrs"/>
    <property type="match status" value="1"/>
</dbReference>
<dbReference type="Pfam" id="PF08436">
    <property type="entry name" value="DXP_redisom_C"/>
    <property type="match status" value="1"/>
</dbReference>
<feature type="binding site" evidence="9">
    <location>
        <position position="175"/>
    </location>
    <ligand>
        <name>1-deoxy-D-xylulose 5-phosphate</name>
        <dbReference type="ChEBI" id="CHEBI:57792"/>
    </ligand>
</feature>
<feature type="binding site" evidence="9">
    <location>
        <position position="151"/>
    </location>
    <ligand>
        <name>Mn(2+)</name>
        <dbReference type="ChEBI" id="CHEBI:29035"/>
    </ligand>
</feature>
<feature type="domain" description="1-deoxy-D-xylulose 5-phosphate reductoisomerase N-terminal" evidence="10">
    <location>
        <begin position="5"/>
        <end position="131"/>
    </location>
</feature>
<feature type="binding site" evidence="9">
    <location>
        <position position="12"/>
    </location>
    <ligand>
        <name>NADPH</name>
        <dbReference type="ChEBI" id="CHEBI:57783"/>
    </ligand>
</feature>
<dbReference type="EMBL" id="MEUB01000071">
    <property type="protein sequence ID" value="OGC18569.1"/>
    <property type="molecule type" value="Genomic_DNA"/>
</dbReference>
<dbReference type="SUPFAM" id="SSF69055">
    <property type="entry name" value="1-deoxy-D-xylulose-5-phosphate reductoisomerase, C-terminal domain"/>
    <property type="match status" value="1"/>
</dbReference>
<feature type="binding site" evidence="9">
    <location>
        <position position="150"/>
    </location>
    <ligand>
        <name>1-deoxy-D-xylulose 5-phosphate</name>
        <dbReference type="ChEBI" id="CHEBI:57792"/>
    </ligand>
</feature>
<dbReference type="InterPro" id="IPR036291">
    <property type="entry name" value="NAD(P)-bd_dom_sf"/>
</dbReference>
<evidence type="ECO:0000259" key="12">
    <source>
        <dbReference type="Pfam" id="PF13288"/>
    </source>
</evidence>
<dbReference type="InterPro" id="IPR036169">
    <property type="entry name" value="DXPR_C_sf"/>
</dbReference>
<accession>A0A1F4SDT2</accession>
<evidence type="ECO:0000259" key="10">
    <source>
        <dbReference type="Pfam" id="PF02670"/>
    </source>
</evidence>
<comment type="similarity">
    <text evidence="2 9">Belongs to the DXR family.</text>
</comment>
<dbReference type="SUPFAM" id="SSF55347">
    <property type="entry name" value="Glyceraldehyde-3-phosphate dehydrogenase-like, C-terminal domain"/>
    <property type="match status" value="1"/>
</dbReference>
<feature type="binding site" evidence="9">
    <location>
        <position position="124"/>
    </location>
    <ligand>
        <name>1-deoxy-D-xylulose 5-phosphate</name>
        <dbReference type="ChEBI" id="CHEBI:57792"/>
    </ligand>
</feature>
<feature type="binding site" evidence="9">
    <location>
        <position position="220"/>
    </location>
    <ligand>
        <name>1-deoxy-D-xylulose 5-phosphate</name>
        <dbReference type="ChEBI" id="CHEBI:57792"/>
    </ligand>
</feature>
<dbReference type="Pfam" id="PF02670">
    <property type="entry name" value="DXP_reductoisom"/>
    <property type="match status" value="1"/>
</dbReference>
<feature type="binding site" evidence="9">
    <location>
        <position position="13"/>
    </location>
    <ligand>
        <name>NADPH</name>
        <dbReference type="ChEBI" id="CHEBI:57783"/>
    </ligand>
</feature>
<dbReference type="GO" id="GO:0016853">
    <property type="term" value="F:isomerase activity"/>
    <property type="evidence" value="ECO:0007669"/>
    <property type="project" value="UniProtKB-KW"/>
</dbReference>
<keyword evidence="7 9" id="KW-0414">Isoprene biosynthesis</keyword>
<dbReference type="NCBIfam" id="TIGR00243">
    <property type="entry name" value="Dxr"/>
    <property type="match status" value="1"/>
</dbReference>
<keyword evidence="5 9" id="KW-0560">Oxidoreductase</keyword>
<evidence type="ECO:0000256" key="3">
    <source>
        <dbReference type="ARBA" id="ARBA00022723"/>
    </source>
</evidence>
<evidence type="ECO:0000256" key="7">
    <source>
        <dbReference type="ARBA" id="ARBA00023229"/>
    </source>
</evidence>
<protein>
    <recommendedName>
        <fullName evidence="9">1-deoxy-D-xylulose 5-phosphate reductoisomerase</fullName>
        <shortName evidence="9">DXP reductoisomerase</shortName>
        <ecNumber evidence="9">1.1.1.267</ecNumber>
    </recommendedName>
    <alternativeName>
        <fullName evidence="9">1-deoxyxylulose-5-phosphate reductoisomerase</fullName>
    </alternativeName>
    <alternativeName>
        <fullName evidence="9">2-C-methyl-D-erythritol 4-phosphate synthase</fullName>
    </alternativeName>
</protein>
<dbReference type="EC" id="1.1.1.267" evidence="9"/>
<keyword evidence="3 9" id="KW-0479">Metal-binding</keyword>
<keyword evidence="4 9" id="KW-0521">NADP</keyword>
<dbReference type="UniPathway" id="UPA00056">
    <property type="reaction ID" value="UER00092"/>
</dbReference>
<evidence type="ECO:0000256" key="9">
    <source>
        <dbReference type="HAMAP-Rule" id="MF_00183"/>
    </source>
</evidence>
<dbReference type="STRING" id="1802579.A2310_02035"/>
<evidence type="ECO:0000259" key="11">
    <source>
        <dbReference type="Pfam" id="PF08436"/>
    </source>
</evidence>
<keyword evidence="6 9" id="KW-0464">Manganese</keyword>
<feature type="binding site" evidence="9">
    <location>
        <position position="204"/>
    </location>
    <ligand>
        <name>NADPH</name>
        <dbReference type="ChEBI" id="CHEBI:57783"/>
    </ligand>
</feature>
<dbReference type="InterPro" id="IPR026877">
    <property type="entry name" value="DXPR_C"/>
</dbReference>
<feature type="binding site" evidence="9">
    <location>
        <position position="149"/>
    </location>
    <ligand>
        <name>Mn(2+)</name>
        <dbReference type="ChEBI" id="CHEBI:29035"/>
    </ligand>
</feature>
<dbReference type="GO" id="GO:0070402">
    <property type="term" value="F:NADPH binding"/>
    <property type="evidence" value="ECO:0007669"/>
    <property type="project" value="InterPro"/>
</dbReference>
<feature type="domain" description="DXP reductoisomerase C-terminal" evidence="12">
    <location>
        <begin position="260"/>
        <end position="376"/>
    </location>
</feature>
<feature type="binding site" evidence="9">
    <location>
        <position position="217"/>
    </location>
    <ligand>
        <name>1-deoxy-D-xylulose 5-phosphate</name>
        <dbReference type="ChEBI" id="CHEBI:57792"/>
    </ligand>
</feature>
<evidence type="ECO:0000256" key="2">
    <source>
        <dbReference type="ARBA" id="ARBA00006825"/>
    </source>
</evidence>
<dbReference type="InterPro" id="IPR013512">
    <property type="entry name" value="DXP_reductoisomerase_N"/>
</dbReference>
<proteinExistence type="inferred from homology"/>
<dbReference type="PANTHER" id="PTHR30525">
    <property type="entry name" value="1-DEOXY-D-XYLULOSE 5-PHOSPHATE REDUCTOISOMERASE"/>
    <property type="match status" value="1"/>
</dbReference>
<evidence type="ECO:0000256" key="5">
    <source>
        <dbReference type="ARBA" id="ARBA00023002"/>
    </source>
</evidence>
<feature type="binding site" evidence="9">
    <location>
        <position position="220"/>
    </location>
    <ligand>
        <name>Mn(2+)</name>
        <dbReference type="ChEBI" id="CHEBI:29035"/>
    </ligand>
</feature>
<comment type="catalytic activity">
    <reaction evidence="8">
        <text>2-C-methyl-D-erythritol 4-phosphate + NADP(+) = 1-deoxy-D-xylulose 5-phosphate + NADPH + H(+)</text>
        <dbReference type="Rhea" id="RHEA:13717"/>
        <dbReference type="ChEBI" id="CHEBI:15378"/>
        <dbReference type="ChEBI" id="CHEBI:57783"/>
        <dbReference type="ChEBI" id="CHEBI:57792"/>
        <dbReference type="ChEBI" id="CHEBI:58262"/>
        <dbReference type="ChEBI" id="CHEBI:58349"/>
        <dbReference type="EC" id="1.1.1.267"/>
    </reaction>
    <physiologicalReaction direction="right-to-left" evidence="8">
        <dbReference type="Rhea" id="RHEA:13719"/>
    </physiologicalReaction>
</comment>
<dbReference type="NCBIfam" id="NF009114">
    <property type="entry name" value="PRK12464.1"/>
    <property type="match status" value="1"/>
</dbReference>
<feature type="binding site" evidence="9">
    <location>
        <position position="14"/>
    </location>
    <ligand>
        <name>NADPH</name>
        <dbReference type="ChEBI" id="CHEBI:57783"/>
    </ligand>
</feature>
<evidence type="ECO:0000256" key="8">
    <source>
        <dbReference type="ARBA" id="ARBA00048543"/>
    </source>
</evidence>
<keyword evidence="13" id="KW-0413">Isomerase</keyword>
<feature type="domain" description="1-deoxy-D-xylulose 5-phosphate reductoisomerase C-terminal" evidence="11">
    <location>
        <begin position="145"/>
        <end position="228"/>
    </location>
</feature>
<gene>
    <name evidence="9" type="primary">dxr</name>
    <name evidence="13" type="ORF">A2310_02035</name>
</gene>
<comment type="caution">
    <text evidence="13">The sequence shown here is derived from an EMBL/GenBank/DDBJ whole genome shotgun (WGS) entry which is preliminary data.</text>
</comment>
<evidence type="ECO:0000313" key="14">
    <source>
        <dbReference type="Proteomes" id="UP000178417"/>
    </source>
</evidence>
<dbReference type="Proteomes" id="UP000178417">
    <property type="component" value="Unassembled WGS sequence"/>
</dbReference>
<dbReference type="InterPro" id="IPR013644">
    <property type="entry name" value="DXP_reductoisomerase_C"/>
</dbReference>
<dbReference type="GO" id="GO:0051484">
    <property type="term" value="P:isopentenyl diphosphate biosynthetic process, methylerythritol 4-phosphate pathway involved in terpenoid biosynthetic process"/>
    <property type="evidence" value="ECO:0007669"/>
    <property type="project" value="UniProtKB-ARBA"/>
</dbReference>
<organism evidence="13 14">
    <name type="scientific">candidate division WOR-1 bacterium RIFOXYB2_FULL_37_13</name>
    <dbReference type="NCBI Taxonomy" id="1802579"/>
    <lineage>
        <taxon>Bacteria</taxon>
        <taxon>Bacillati</taxon>
        <taxon>Saganbacteria</taxon>
    </lineage>
</organism>
<dbReference type="AlphaFoldDB" id="A0A1F4SDT2"/>
<sequence>MKKNIAILGSTGSIGKQALEVISAFPSSFNVVSIAAKNEVEDIISQIKIFKPLLVSVASEEVKEKIAAAISRQITKIVVGEEGLMEAATHKGVNLVVAAIPGAFSLKAVMEAVKAKKDIALATKEVLVAAGDIFMEEAKKAGIKIFPIDSEHSAIAQCLLGEKVENIKKIIITASGGPFLNATPEKLAKVTAKDALGHPTWKMGPKITIDSASLMNKGFEVIEAHYLFGLDYSKIEVVIHPQSIVHSMVEFIDGSIKAQLGAPDMRIPIQLALFGMERKTNRWNTLDIIKTKSLTFEIPDMEKFPCLKYAYDAGRKGGTMPAVVNAVNEVSVNLFLKGQCSFLDIPARIKKTMEEHLLIEKPSIEQVINADKWGRAINL</sequence>
<dbReference type="GO" id="GO:0030145">
    <property type="term" value="F:manganese ion binding"/>
    <property type="evidence" value="ECO:0007669"/>
    <property type="project" value="TreeGrafter"/>
</dbReference>
<dbReference type="SUPFAM" id="SSF51735">
    <property type="entry name" value="NAD(P)-binding Rossmann-fold domains"/>
    <property type="match status" value="1"/>
</dbReference>
<name>A0A1F4SDT2_UNCSA</name>
<reference evidence="13 14" key="1">
    <citation type="journal article" date="2016" name="Nat. Commun.">
        <title>Thousands of microbial genomes shed light on interconnected biogeochemical processes in an aquifer system.</title>
        <authorList>
            <person name="Anantharaman K."/>
            <person name="Brown C.T."/>
            <person name="Hug L.A."/>
            <person name="Sharon I."/>
            <person name="Castelle C.J."/>
            <person name="Probst A.J."/>
            <person name="Thomas B.C."/>
            <person name="Singh A."/>
            <person name="Wilkins M.J."/>
            <person name="Karaoz U."/>
            <person name="Brodie E.L."/>
            <person name="Williams K.H."/>
            <person name="Hubbard S.S."/>
            <person name="Banfield J.F."/>
        </authorList>
    </citation>
    <scope>NUCLEOTIDE SEQUENCE [LARGE SCALE GENOMIC DNA]</scope>
</reference>
<comment type="function">
    <text evidence="9">Catalyzes the NADPH-dependent rearrangement and reduction of 1-deoxy-D-xylulose-5-phosphate (DXP) to 2-C-methyl-D-erythritol 4-phosphate (MEP).</text>
</comment>
<feature type="binding site" evidence="9">
    <location>
        <position position="211"/>
    </location>
    <ligand>
        <name>1-deoxy-D-xylulose 5-phosphate</name>
        <dbReference type="ChEBI" id="CHEBI:57792"/>
    </ligand>
</feature>
<dbReference type="Gene3D" id="1.10.1740.10">
    <property type="match status" value="1"/>
</dbReference>
<feature type="binding site" evidence="9">
    <location>
        <position position="151"/>
    </location>
    <ligand>
        <name>1-deoxy-D-xylulose 5-phosphate</name>
        <dbReference type="ChEBI" id="CHEBI:57792"/>
    </ligand>
</feature>
<dbReference type="PANTHER" id="PTHR30525:SF0">
    <property type="entry name" value="1-DEOXY-D-XYLULOSE 5-PHOSPHATE REDUCTOISOMERASE, CHLOROPLASTIC"/>
    <property type="match status" value="1"/>
</dbReference>
<evidence type="ECO:0000256" key="6">
    <source>
        <dbReference type="ARBA" id="ARBA00023211"/>
    </source>
</evidence>